<dbReference type="FunCoup" id="H2ZFP1">
    <property type="interactions" value="417"/>
</dbReference>
<comment type="subcellular location">
    <subcellularLocation>
        <location evidence="1">Membrane</location>
        <topology evidence="1">Multi-pass membrane protein</topology>
    </subcellularLocation>
</comment>
<reference evidence="11" key="2">
    <citation type="submission" date="2025-08" db="UniProtKB">
        <authorList>
            <consortium name="Ensembl"/>
        </authorList>
    </citation>
    <scope>IDENTIFICATION</scope>
</reference>
<dbReference type="GO" id="GO:0036503">
    <property type="term" value="P:ERAD pathway"/>
    <property type="evidence" value="ECO:0007669"/>
    <property type="project" value="TreeGrafter"/>
</dbReference>
<evidence type="ECO:0000256" key="5">
    <source>
        <dbReference type="ARBA" id="ARBA00022833"/>
    </source>
</evidence>
<dbReference type="AlphaFoldDB" id="H2ZFP1"/>
<evidence type="ECO:0000313" key="11">
    <source>
        <dbReference type="Ensembl" id="ENSCSAVP00000016407.1"/>
    </source>
</evidence>
<organism evidence="11 12">
    <name type="scientific">Ciona savignyi</name>
    <name type="common">Pacific transparent sea squirt</name>
    <dbReference type="NCBI Taxonomy" id="51511"/>
    <lineage>
        <taxon>Eukaryota</taxon>
        <taxon>Metazoa</taxon>
        <taxon>Chordata</taxon>
        <taxon>Tunicata</taxon>
        <taxon>Ascidiacea</taxon>
        <taxon>Phlebobranchia</taxon>
        <taxon>Cionidae</taxon>
        <taxon>Ciona</taxon>
    </lineage>
</organism>
<protein>
    <recommendedName>
        <fullName evidence="10">RING-type domain-containing protein</fullName>
    </recommendedName>
</protein>
<reference evidence="12" key="1">
    <citation type="submission" date="2003-08" db="EMBL/GenBank/DDBJ databases">
        <authorList>
            <person name="Birren B."/>
            <person name="Nusbaum C."/>
            <person name="Abebe A."/>
            <person name="Abouelleil A."/>
            <person name="Adekoya E."/>
            <person name="Ait-zahra M."/>
            <person name="Allen N."/>
            <person name="Allen T."/>
            <person name="An P."/>
            <person name="Anderson M."/>
            <person name="Anderson S."/>
            <person name="Arachchi H."/>
            <person name="Armbruster J."/>
            <person name="Bachantsang P."/>
            <person name="Baldwin J."/>
            <person name="Barry A."/>
            <person name="Bayul T."/>
            <person name="Blitshsteyn B."/>
            <person name="Bloom T."/>
            <person name="Blye J."/>
            <person name="Boguslavskiy L."/>
            <person name="Borowsky M."/>
            <person name="Boukhgalter B."/>
            <person name="Brunache A."/>
            <person name="Butler J."/>
            <person name="Calixte N."/>
            <person name="Calvo S."/>
            <person name="Camarata J."/>
            <person name="Campo K."/>
            <person name="Chang J."/>
            <person name="Cheshatsang Y."/>
            <person name="Citroen M."/>
            <person name="Collymore A."/>
            <person name="Considine T."/>
            <person name="Cook A."/>
            <person name="Cooke P."/>
            <person name="Corum B."/>
            <person name="Cuomo C."/>
            <person name="David R."/>
            <person name="Dawoe T."/>
            <person name="Degray S."/>
            <person name="Dodge S."/>
            <person name="Dooley K."/>
            <person name="Dorje P."/>
            <person name="Dorjee K."/>
            <person name="Dorris L."/>
            <person name="Duffey N."/>
            <person name="Dupes A."/>
            <person name="Elkins T."/>
            <person name="Engels R."/>
            <person name="Erickson J."/>
            <person name="Farina A."/>
            <person name="Faro S."/>
            <person name="Ferreira P."/>
            <person name="Fischer H."/>
            <person name="Fitzgerald M."/>
            <person name="Foley K."/>
            <person name="Gage D."/>
            <person name="Galagan J."/>
            <person name="Gearin G."/>
            <person name="Gnerre S."/>
            <person name="Gnirke A."/>
            <person name="Goyette A."/>
            <person name="Graham J."/>
            <person name="Grandbois E."/>
            <person name="Gyaltsen K."/>
            <person name="Hafez N."/>
            <person name="Hagopian D."/>
            <person name="Hagos B."/>
            <person name="Hall J."/>
            <person name="Hatcher B."/>
            <person name="Heller A."/>
            <person name="Higgins H."/>
            <person name="Honan T."/>
            <person name="Horn A."/>
            <person name="Houde N."/>
            <person name="Hughes L."/>
            <person name="Hulme W."/>
            <person name="Husby E."/>
            <person name="Iliev I."/>
            <person name="Jaffe D."/>
            <person name="Jones C."/>
            <person name="Kamal M."/>
            <person name="Kamat A."/>
            <person name="Kamvysselis M."/>
            <person name="Karlsson E."/>
            <person name="Kells C."/>
            <person name="Kieu A."/>
            <person name="Kisner P."/>
            <person name="Kodira C."/>
            <person name="Kulbokas E."/>
            <person name="Labutti K."/>
            <person name="Lama D."/>
            <person name="Landers T."/>
            <person name="Leger J."/>
            <person name="Levine S."/>
            <person name="Lewis D."/>
            <person name="Lewis T."/>
            <person name="Lindblad-toh K."/>
            <person name="Liu X."/>
            <person name="Lokyitsang T."/>
            <person name="Lokyitsang Y."/>
            <person name="Lucien O."/>
            <person name="Lui A."/>
            <person name="Ma L.J."/>
            <person name="Mabbitt R."/>
            <person name="Macdonald J."/>
            <person name="Maclean C."/>
            <person name="Major J."/>
            <person name="Manning J."/>
            <person name="Marabella R."/>
            <person name="Maru K."/>
            <person name="Matthews C."/>
            <person name="Mauceli E."/>
            <person name="Mccarthy M."/>
            <person name="Mcdonough S."/>
            <person name="Mcghee T."/>
            <person name="Meldrim J."/>
            <person name="Meneus L."/>
            <person name="Mesirov J."/>
            <person name="Mihalev A."/>
            <person name="Mihova T."/>
            <person name="Mikkelsen T."/>
            <person name="Mlenga V."/>
            <person name="Moru K."/>
            <person name="Mozes J."/>
            <person name="Mulrain L."/>
            <person name="Munson G."/>
            <person name="Naylor J."/>
            <person name="Newes C."/>
            <person name="Nguyen C."/>
            <person name="Nguyen N."/>
            <person name="Nguyen T."/>
            <person name="Nicol R."/>
            <person name="Nielsen C."/>
            <person name="Nizzari M."/>
            <person name="Norbu C."/>
            <person name="Norbu N."/>
            <person name="O'donnell P."/>
            <person name="Okoawo O."/>
            <person name="O'leary S."/>
            <person name="Omotosho B."/>
            <person name="O'neill K."/>
            <person name="Osman S."/>
            <person name="Parker S."/>
            <person name="Perrin D."/>
            <person name="Phunkhang P."/>
            <person name="Piqani B."/>
            <person name="Purcell S."/>
            <person name="Rachupka T."/>
            <person name="Ramasamy U."/>
            <person name="Rameau R."/>
            <person name="Ray V."/>
            <person name="Raymond C."/>
            <person name="Retta R."/>
            <person name="Richardson S."/>
            <person name="Rise C."/>
            <person name="Rodriguez J."/>
            <person name="Rogers J."/>
            <person name="Rogov P."/>
            <person name="Rutman M."/>
            <person name="Schupbach R."/>
            <person name="Seaman C."/>
            <person name="Settipalli S."/>
            <person name="Sharpe T."/>
            <person name="Sheridan J."/>
            <person name="Sherpa N."/>
            <person name="Shi J."/>
            <person name="Smirnov S."/>
            <person name="Smith C."/>
            <person name="Sougnez C."/>
            <person name="Spencer B."/>
            <person name="Stalker J."/>
            <person name="Stange-thomann N."/>
            <person name="Stavropoulos S."/>
            <person name="Stetson K."/>
            <person name="Stone C."/>
            <person name="Stone S."/>
            <person name="Stubbs M."/>
            <person name="Talamas J."/>
            <person name="Tchuinga P."/>
            <person name="Tenzing P."/>
            <person name="Tesfaye S."/>
            <person name="Theodore J."/>
            <person name="Thoulutsang Y."/>
            <person name="Topham K."/>
            <person name="Towey S."/>
            <person name="Tsamla T."/>
            <person name="Tsomo N."/>
            <person name="Vallee D."/>
            <person name="Vassiliev H."/>
            <person name="Venkataraman V."/>
            <person name="Vinson J."/>
            <person name="Vo A."/>
            <person name="Wade C."/>
            <person name="Wang S."/>
            <person name="Wangchuk T."/>
            <person name="Wangdi T."/>
            <person name="Whittaker C."/>
            <person name="Wilkinson J."/>
            <person name="Wu Y."/>
            <person name="Wyman D."/>
            <person name="Yadav S."/>
            <person name="Yang S."/>
            <person name="Yang X."/>
            <person name="Yeager S."/>
            <person name="Yee E."/>
            <person name="Young G."/>
            <person name="Zainoun J."/>
            <person name="Zembeck L."/>
            <person name="Zimmer A."/>
            <person name="Zody M."/>
            <person name="Lander E."/>
        </authorList>
    </citation>
    <scope>NUCLEOTIDE SEQUENCE [LARGE SCALE GENOMIC DNA]</scope>
</reference>
<proteinExistence type="predicted"/>
<reference evidence="11" key="3">
    <citation type="submission" date="2025-09" db="UniProtKB">
        <authorList>
            <consortium name="Ensembl"/>
        </authorList>
    </citation>
    <scope>IDENTIFICATION</scope>
</reference>
<evidence type="ECO:0000256" key="4">
    <source>
        <dbReference type="ARBA" id="ARBA00022771"/>
    </source>
</evidence>
<keyword evidence="6 9" id="KW-1133">Transmembrane helix</keyword>
<dbReference type="CDD" id="cd16475">
    <property type="entry name" value="RING-H2_RNF121-like"/>
    <property type="match status" value="1"/>
</dbReference>
<dbReference type="SMART" id="SM00184">
    <property type="entry name" value="RING"/>
    <property type="match status" value="1"/>
</dbReference>
<dbReference type="PANTHER" id="PTHR13407:SF0">
    <property type="entry name" value="FI05221P"/>
    <property type="match status" value="1"/>
</dbReference>
<sequence>MEKHQGHDAMHLEMVLILMGTLIVSQIALVQWKNKHPKSYNMVTLLGMWIVPLAFSVKMHWFRFIITWIIYTIITSIVIMKARKRPLSGTTPRLVYRWFLLLFRISYTVGVFGYVLVMLTMMGVNLMFRIKPETAMDISIVLLFYGLYYGVMSRDFAEICSETMASTIGYYTKSGIPTKSLADGVCAVCGQVLILPEDQFDTSVERVYKLSCLHTFHDSCIRGWCIVGKKQTCPYCKEKVDLKRMFTSPWECPHILYGQLLDWIRYLVAWQPVIVSIVQLINWSLGLK</sequence>
<evidence type="ECO:0000256" key="9">
    <source>
        <dbReference type="SAM" id="Phobius"/>
    </source>
</evidence>
<evidence type="ECO:0000256" key="3">
    <source>
        <dbReference type="ARBA" id="ARBA00022723"/>
    </source>
</evidence>
<evidence type="ECO:0000256" key="1">
    <source>
        <dbReference type="ARBA" id="ARBA00004141"/>
    </source>
</evidence>
<keyword evidence="12" id="KW-1185">Reference proteome</keyword>
<dbReference type="InParanoid" id="H2ZFP1"/>
<dbReference type="Gene3D" id="3.30.40.10">
    <property type="entry name" value="Zinc/RING finger domain, C3HC4 (zinc finger)"/>
    <property type="match status" value="1"/>
</dbReference>
<dbReference type="Pfam" id="PF00097">
    <property type="entry name" value="zf-C3HC4"/>
    <property type="match status" value="1"/>
</dbReference>
<dbReference type="Ensembl" id="ENSCSAVT00000016588.1">
    <property type="protein sequence ID" value="ENSCSAVP00000016407.1"/>
    <property type="gene ID" value="ENSCSAVG00000009654.1"/>
</dbReference>
<evidence type="ECO:0000256" key="7">
    <source>
        <dbReference type="ARBA" id="ARBA00023136"/>
    </source>
</evidence>
<feature type="transmembrane region" description="Helical" evidence="9">
    <location>
        <begin position="61"/>
        <end position="80"/>
    </location>
</feature>
<feature type="domain" description="RING-type" evidence="10">
    <location>
        <begin position="186"/>
        <end position="237"/>
    </location>
</feature>
<keyword evidence="4 8" id="KW-0863">Zinc-finger</keyword>
<dbReference type="GO" id="GO:0008270">
    <property type="term" value="F:zinc ion binding"/>
    <property type="evidence" value="ECO:0007669"/>
    <property type="project" value="UniProtKB-KW"/>
</dbReference>
<dbReference type="PANTHER" id="PTHR13407">
    <property type="entry name" value="RNF121 PROTEIN"/>
    <property type="match status" value="1"/>
</dbReference>
<evidence type="ECO:0000256" key="8">
    <source>
        <dbReference type="PROSITE-ProRule" id="PRU00175"/>
    </source>
</evidence>
<keyword evidence="2 9" id="KW-0812">Transmembrane</keyword>
<dbReference type="OMA" id="ICADKIA"/>
<keyword evidence="3" id="KW-0479">Metal-binding</keyword>
<keyword evidence="7 9" id="KW-0472">Membrane</keyword>
<evidence type="ECO:0000256" key="6">
    <source>
        <dbReference type="ARBA" id="ARBA00022989"/>
    </source>
</evidence>
<feature type="transmembrane region" description="Helical" evidence="9">
    <location>
        <begin position="39"/>
        <end position="55"/>
    </location>
</feature>
<dbReference type="GeneTree" id="ENSGT00390000013075"/>
<dbReference type="InterPro" id="IPR013083">
    <property type="entry name" value="Znf_RING/FYVE/PHD"/>
</dbReference>
<dbReference type="GO" id="GO:0061630">
    <property type="term" value="F:ubiquitin protein ligase activity"/>
    <property type="evidence" value="ECO:0007669"/>
    <property type="project" value="TreeGrafter"/>
</dbReference>
<evidence type="ECO:0000259" key="10">
    <source>
        <dbReference type="PROSITE" id="PS50089"/>
    </source>
</evidence>
<evidence type="ECO:0000313" key="12">
    <source>
        <dbReference type="Proteomes" id="UP000007875"/>
    </source>
</evidence>
<dbReference type="PROSITE" id="PS50089">
    <property type="entry name" value="ZF_RING_2"/>
    <property type="match status" value="1"/>
</dbReference>
<dbReference type="eggNOG" id="KOG1734">
    <property type="taxonomic scope" value="Eukaryota"/>
</dbReference>
<dbReference type="SUPFAM" id="SSF57850">
    <property type="entry name" value="RING/U-box"/>
    <property type="match status" value="1"/>
</dbReference>
<evidence type="ECO:0000256" key="2">
    <source>
        <dbReference type="ARBA" id="ARBA00022692"/>
    </source>
</evidence>
<dbReference type="GO" id="GO:0000139">
    <property type="term" value="C:Golgi membrane"/>
    <property type="evidence" value="ECO:0007669"/>
    <property type="project" value="TreeGrafter"/>
</dbReference>
<dbReference type="STRING" id="51511.ENSCSAVP00000016407"/>
<accession>H2ZFP1</accession>
<dbReference type="GO" id="GO:0005789">
    <property type="term" value="C:endoplasmic reticulum membrane"/>
    <property type="evidence" value="ECO:0007669"/>
    <property type="project" value="TreeGrafter"/>
</dbReference>
<name>H2ZFP1_CIOSA</name>
<dbReference type="Proteomes" id="UP000007875">
    <property type="component" value="Unassembled WGS sequence"/>
</dbReference>
<dbReference type="InterPro" id="IPR018957">
    <property type="entry name" value="Znf_C3HC4_RING-type"/>
</dbReference>
<keyword evidence="5" id="KW-0862">Zinc</keyword>
<feature type="transmembrane region" description="Helical" evidence="9">
    <location>
        <begin position="12"/>
        <end position="32"/>
    </location>
</feature>
<feature type="transmembrane region" description="Helical" evidence="9">
    <location>
        <begin position="101"/>
        <end position="128"/>
    </location>
</feature>
<dbReference type="HOGENOM" id="CLU_055016_1_0_1"/>
<dbReference type="InterPro" id="IPR040176">
    <property type="entry name" value="RNF121/RNF175"/>
</dbReference>
<dbReference type="InterPro" id="IPR001841">
    <property type="entry name" value="Znf_RING"/>
</dbReference>